<dbReference type="CDD" id="cd10170">
    <property type="entry name" value="ASKHA_NBD_HSP70"/>
    <property type="match status" value="1"/>
</dbReference>
<dbReference type="SUPFAM" id="SSF53067">
    <property type="entry name" value="Actin-like ATPase domain"/>
    <property type="match status" value="2"/>
</dbReference>
<keyword evidence="1" id="KW-0547">Nucleotide-binding</keyword>
<dbReference type="GeneID" id="70230530"/>
<dbReference type="AlphaFoldDB" id="A0A9P9KWQ0"/>
<reference evidence="3" key="1">
    <citation type="journal article" date="2021" name="Nat. Commun.">
        <title>Genetic determinants of endophytism in the Arabidopsis root mycobiome.</title>
        <authorList>
            <person name="Mesny F."/>
            <person name="Miyauchi S."/>
            <person name="Thiergart T."/>
            <person name="Pickel B."/>
            <person name="Atanasova L."/>
            <person name="Karlsson M."/>
            <person name="Huettel B."/>
            <person name="Barry K.W."/>
            <person name="Haridas S."/>
            <person name="Chen C."/>
            <person name="Bauer D."/>
            <person name="Andreopoulos W."/>
            <person name="Pangilinan J."/>
            <person name="LaButti K."/>
            <person name="Riley R."/>
            <person name="Lipzen A."/>
            <person name="Clum A."/>
            <person name="Drula E."/>
            <person name="Henrissat B."/>
            <person name="Kohler A."/>
            <person name="Grigoriev I.V."/>
            <person name="Martin F.M."/>
            <person name="Hacquard S."/>
        </authorList>
    </citation>
    <scope>NUCLEOTIDE SEQUENCE</scope>
    <source>
        <strain evidence="3">MPI-CAGE-AT-0023</strain>
    </source>
</reference>
<dbReference type="RefSeq" id="XP_046056614.1">
    <property type="nucleotide sequence ID" value="XM_046200576.1"/>
</dbReference>
<evidence type="ECO:0000313" key="4">
    <source>
        <dbReference type="Proteomes" id="UP000720189"/>
    </source>
</evidence>
<name>A0A9P9KWQ0_FUSRE</name>
<dbReference type="PANTHER" id="PTHR14187:SF5">
    <property type="entry name" value="HEAT SHOCK 70 KDA PROTEIN 12A"/>
    <property type="match status" value="1"/>
</dbReference>
<protein>
    <recommendedName>
        <fullName evidence="5">Hsp70 protein</fullName>
    </recommendedName>
</protein>
<evidence type="ECO:0008006" key="5">
    <source>
        <dbReference type="Google" id="ProtNLM"/>
    </source>
</evidence>
<proteinExistence type="predicted"/>
<dbReference type="InterPro" id="IPR043129">
    <property type="entry name" value="ATPase_NBD"/>
</dbReference>
<dbReference type="EMBL" id="JAGMUX010000001">
    <property type="protein sequence ID" value="KAH7269846.1"/>
    <property type="molecule type" value="Genomic_DNA"/>
</dbReference>
<dbReference type="OrthoDB" id="2963168at2759"/>
<keyword evidence="4" id="KW-1185">Reference proteome</keyword>
<evidence type="ECO:0000256" key="2">
    <source>
        <dbReference type="ARBA" id="ARBA00022840"/>
    </source>
</evidence>
<keyword evidence="2" id="KW-0067">ATP-binding</keyword>
<accession>A0A9P9KWQ0</accession>
<organism evidence="3 4">
    <name type="scientific">Fusarium redolens</name>
    <dbReference type="NCBI Taxonomy" id="48865"/>
    <lineage>
        <taxon>Eukaryota</taxon>
        <taxon>Fungi</taxon>
        <taxon>Dikarya</taxon>
        <taxon>Ascomycota</taxon>
        <taxon>Pezizomycotina</taxon>
        <taxon>Sordariomycetes</taxon>
        <taxon>Hypocreomycetidae</taxon>
        <taxon>Hypocreales</taxon>
        <taxon>Nectriaceae</taxon>
        <taxon>Fusarium</taxon>
        <taxon>Fusarium redolens species complex</taxon>
    </lineage>
</organism>
<dbReference type="Proteomes" id="UP000720189">
    <property type="component" value="Unassembled WGS sequence"/>
</dbReference>
<dbReference type="PANTHER" id="PTHR14187">
    <property type="entry name" value="ALPHA KINASE/ELONGATION FACTOR 2 KINASE"/>
    <property type="match status" value="1"/>
</dbReference>
<gene>
    <name evidence="3" type="ORF">BKA55DRAFT_700135</name>
</gene>
<evidence type="ECO:0000256" key="1">
    <source>
        <dbReference type="ARBA" id="ARBA00022741"/>
    </source>
</evidence>
<dbReference type="GO" id="GO:0140662">
    <property type="term" value="F:ATP-dependent protein folding chaperone"/>
    <property type="evidence" value="ECO:0007669"/>
    <property type="project" value="InterPro"/>
</dbReference>
<comment type="caution">
    <text evidence="3">The sequence shown here is derived from an EMBL/GenBank/DDBJ whole genome shotgun (WGS) entry which is preliminary data.</text>
</comment>
<dbReference type="GO" id="GO:0005524">
    <property type="term" value="F:ATP binding"/>
    <property type="evidence" value="ECO:0007669"/>
    <property type="project" value="UniProtKB-KW"/>
</dbReference>
<evidence type="ECO:0000313" key="3">
    <source>
        <dbReference type="EMBL" id="KAH7269846.1"/>
    </source>
</evidence>
<dbReference type="Pfam" id="PF00012">
    <property type="entry name" value="HSP70"/>
    <property type="match status" value="1"/>
</dbReference>
<dbReference type="InterPro" id="IPR013126">
    <property type="entry name" value="Hsp_70_fam"/>
</dbReference>
<dbReference type="Gene3D" id="3.30.420.40">
    <property type="match status" value="1"/>
</dbReference>
<sequence>MTTNKPVDDLIIIGIDFGTTYSGVAWAYSRQPDDIEVVTSWEAEMSKCSDLEKVPTQLLYDDKEVDAWGYSIPGDENGLKWFKLLLLEDSDITAEMSNSSQIREARKFLKETNDDAVDAVANFLRELWGHAMETFVRKFGPELVGRSRFHVVVTLPAIWPPYAQQRMKRAAKISGILDKRPCGETTLHFISEPKAAALATIQDLSQRSTIKTGDTLVICDAGGGTVDLISYVVESTKPFTVKECVKGDGGLCGSIFLDENFLRLIKSKVSSTSWRNVSKAEERRFLNDEWEHAIKQQFSGQSRNWLVSLPDGCRGALSQGSKRRRNIKLSSNDVLSVFTPVVDKIEALVHRQIQAIQGKYGQPAKYVILVGGFGRSRYLFNQLRASTGATFVIHVLWVSSNECRWTAICRGAVVNGISHVLEPSLGVRIDSRIARCSYGVCFTDTFVPKRHRIRDKVWSEERQEWRAENQMKWFLREGNNIYTKRPIRSSYPDDDEDTCPIIHWTREVKLETLPTWTNSAGEVYRELEFKIKMTCDDGTVDFAVYFEGQRVGARNIEVKF</sequence>